<dbReference type="NCBIfam" id="TIGR02490">
    <property type="entry name" value="flgF"/>
    <property type="match status" value="1"/>
</dbReference>
<protein>
    <recommendedName>
        <fullName evidence="4">Flagellar basal-body rod protein FlgF</fullName>
    </recommendedName>
</protein>
<keyword evidence="8" id="KW-0966">Cell projection</keyword>
<evidence type="ECO:0000313" key="9">
    <source>
        <dbReference type="Proteomes" id="UP001062632"/>
    </source>
</evidence>
<dbReference type="Pfam" id="PF00460">
    <property type="entry name" value="Flg_bb_rod"/>
    <property type="match status" value="1"/>
</dbReference>
<keyword evidence="3 4" id="KW-0975">Bacterial flagellum</keyword>
<dbReference type="InterPro" id="IPR020013">
    <property type="entry name" value="Flagellar_FlgE/F/G"/>
</dbReference>
<feature type="domain" description="Flagellar basal-body/hook protein C-terminal" evidence="6">
    <location>
        <begin position="201"/>
        <end position="244"/>
    </location>
</feature>
<reference evidence="8 9" key="1">
    <citation type="submission" date="2013-04" db="EMBL/GenBank/DDBJ databases">
        <title>The genome sequencing project of 58 acetic acid bacteria.</title>
        <authorList>
            <person name="Okamoto-Kainuma A."/>
            <person name="Ishikawa M."/>
            <person name="Umino S."/>
            <person name="Koizumi Y."/>
            <person name="Shiwa Y."/>
            <person name="Yoshikawa H."/>
            <person name="Matsutani M."/>
            <person name="Matsushita K."/>
        </authorList>
    </citation>
    <scope>NUCLEOTIDE SEQUENCE [LARGE SCALE GENOMIC DNA]</scope>
    <source>
        <strain evidence="8 9">NBRC 106555</strain>
    </source>
</reference>
<evidence type="ECO:0000256" key="2">
    <source>
        <dbReference type="ARBA" id="ARBA00009677"/>
    </source>
</evidence>
<dbReference type="SUPFAM" id="SSF117143">
    <property type="entry name" value="Flagellar hook protein flgE"/>
    <property type="match status" value="1"/>
</dbReference>
<organism evidence="8 9">
    <name type="scientific">Neokomagataea thailandica NBRC 106555</name>
    <dbReference type="NCBI Taxonomy" id="1223520"/>
    <lineage>
        <taxon>Bacteria</taxon>
        <taxon>Pseudomonadati</taxon>
        <taxon>Pseudomonadota</taxon>
        <taxon>Alphaproteobacteria</taxon>
        <taxon>Acetobacterales</taxon>
        <taxon>Acetobacteraceae</taxon>
        <taxon>Neokomagataea</taxon>
    </lineage>
</organism>
<keyword evidence="8" id="KW-0282">Flagellum</keyword>
<feature type="domain" description="Flagellar basal body rod protein N-terminal" evidence="5">
    <location>
        <begin position="12"/>
        <end position="41"/>
    </location>
</feature>
<feature type="domain" description="Flagellar hook protein FlgE/F/G-like D1" evidence="7">
    <location>
        <begin position="93"/>
        <end position="158"/>
    </location>
</feature>
<dbReference type="InterPro" id="IPR053967">
    <property type="entry name" value="LlgE_F_G-like_D1"/>
</dbReference>
<comment type="subunit">
    <text evidence="4">The basal body constitutes a major portion of the flagellar organelle and consists of five rings (E,L,P,S, and M) mounted on a central rod. The rod consists of about 26 subunits of FlgG in the distal portion, and FlgB, FlgC and FlgF are thought to build up the proximal portion of the rod with about 6 subunits each.</text>
</comment>
<dbReference type="PANTHER" id="PTHR30435:SF19">
    <property type="entry name" value="FLAGELLAR BASAL-BODY ROD PROTEIN FLGG"/>
    <property type="match status" value="1"/>
</dbReference>
<evidence type="ECO:0000256" key="1">
    <source>
        <dbReference type="ARBA" id="ARBA00004117"/>
    </source>
</evidence>
<name>A0ABQ0QN81_9PROT</name>
<accession>A0ABQ0QN81</accession>
<dbReference type="InterPro" id="IPR037925">
    <property type="entry name" value="FlgE/F/G-like"/>
</dbReference>
<dbReference type="NCBIfam" id="TIGR03506">
    <property type="entry name" value="FlgEFG_subfam"/>
    <property type="match status" value="1"/>
</dbReference>
<dbReference type="Pfam" id="PF06429">
    <property type="entry name" value="Flg_bbr_C"/>
    <property type="match status" value="1"/>
</dbReference>
<keyword evidence="8" id="KW-0969">Cilium</keyword>
<evidence type="ECO:0000259" key="5">
    <source>
        <dbReference type="Pfam" id="PF00460"/>
    </source>
</evidence>
<evidence type="ECO:0000313" key="8">
    <source>
        <dbReference type="EMBL" id="GBR51202.1"/>
    </source>
</evidence>
<evidence type="ECO:0000256" key="4">
    <source>
        <dbReference type="RuleBase" id="RU362116"/>
    </source>
</evidence>
<dbReference type="EMBL" id="BAQC01000010">
    <property type="protein sequence ID" value="GBR51202.1"/>
    <property type="molecule type" value="Genomic_DNA"/>
</dbReference>
<sequence length="252" mass="27037">MLESAGLENTTYIALSKMDAQQRAMSVIATNMANASTVGFKREDVLFSDYLSQQRATHQPAGAESEAYTQDRATYRDVQQGDLQQTGNALDLALGGQGYFQVQTANGVRLTRAGKFEQQADGSIVDESGNALLDRAGRAIKIPAGDQNISISSDGVLSTESGDQAQIAVVSVADENALKAEGGHLFATSQPTQPVAQPHMAQGMLEGSNVQMMSEVTKMLDIQRNFQFMAQFINAEATRQQNAIDKIVQVSA</sequence>
<dbReference type="PANTHER" id="PTHR30435">
    <property type="entry name" value="FLAGELLAR PROTEIN"/>
    <property type="match status" value="1"/>
</dbReference>
<dbReference type="InterPro" id="IPR001444">
    <property type="entry name" value="Flag_bb_rod_N"/>
</dbReference>
<keyword evidence="9" id="KW-1185">Reference proteome</keyword>
<dbReference type="InterPro" id="IPR012836">
    <property type="entry name" value="FlgF"/>
</dbReference>
<evidence type="ECO:0000259" key="7">
    <source>
        <dbReference type="Pfam" id="PF22692"/>
    </source>
</evidence>
<gene>
    <name evidence="8" type="ORF">AA106555_0468</name>
</gene>
<comment type="similarity">
    <text evidence="2 4">Belongs to the flagella basal body rod proteins family.</text>
</comment>
<proteinExistence type="inferred from homology"/>
<comment type="subcellular location">
    <subcellularLocation>
        <location evidence="1 4">Bacterial flagellum basal body</location>
    </subcellularLocation>
</comment>
<comment type="caution">
    <text evidence="8">The sequence shown here is derived from an EMBL/GenBank/DDBJ whole genome shotgun (WGS) entry which is preliminary data.</text>
</comment>
<evidence type="ECO:0000259" key="6">
    <source>
        <dbReference type="Pfam" id="PF06429"/>
    </source>
</evidence>
<dbReference type="Proteomes" id="UP001062632">
    <property type="component" value="Unassembled WGS sequence"/>
</dbReference>
<evidence type="ECO:0000256" key="3">
    <source>
        <dbReference type="ARBA" id="ARBA00023143"/>
    </source>
</evidence>
<dbReference type="InterPro" id="IPR010930">
    <property type="entry name" value="Flg_bb/hook_C_dom"/>
</dbReference>
<dbReference type="Pfam" id="PF22692">
    <property type="entry name" value="LlgE_F_G_D1"/>
    <property type="match status" value="1"/>
</dbReference>